<accession>A0A9N9MV54</accession>
<evidence type="ECO:0000313" key="2">
    <source>
        <dbReference type="EMBL" id="CAG9767722.1"/>
    </source>
</evidence>
<protein>
    <submittedName>
        <fullName evidence="2">Uncharacterized protein</fullName>
    </submittedName>
</protein>
<evidence type="ECO:0000313" key="3">
    <source>
        <dbReference type="Proteomes" id="UP001152799"/>
    </source>
</evidence>
<evidence type="ECO:0000256" key="1">
    <source>
        <dbReference type="SAM" id="MobiDB-lite"/>
    </source>
</evidence>
<reference evidence="2" key="1">
    <citation type="submission" date="2022-01" db="EMBL/GenBank/DDBJ databases">
        <authorList>
            <person name="King R."/>
        </authorList>
    </citation>
    <scope>NUCLEOTIDE SEQUENCE</scope>
</reference>
<name>A0A9N9MV54_9CUCU</name>
<dbReference type="Proteomes" id="UP001152799">
    <property type="component" value="Chromosome 4"/>
</dbReference>
<organism evidence="2 3">
    <name type="scientific">Ceutorhynchus assimilis</name>
    <name type="common">cabbage seed weevil</name>
    <dbReference type="NCBI Taxonomy" id="467358"/>
    <lineage>
        <taxon>Eukaryota</taxon>
        <taxon>Metazoa</taxon>
        <taxon>Ecdysozoa</taxon>
        <taxon>Arthropoda</taxon>
        <taxon>Hexapoda</taxon>
        <taxon>Insecta</taxon>
        <taxon>Pterygota</taxon>
        <taxon>Neoptera</taxon>
        <taxon>Endopterygota</taxon>
        <taxon>Coleoptera</taxon>
        <taxon>Polyphaga</taxon>
        <taxon>Cucujiformia</taxon>
        <taxon>Curculionidae</taxon>
        <taxon>Ceutorhynchinae</taxon>
        <taxon>Ceutorhynchus</taxon>
    </lineage>
</organism>
<dbReference type="AlphaFoldDB" id="A0A9N9MV54"/>
<sequence length="253" mass="27900">MIGSAVPGEVELAMNNMVTRRYMGEVTIRRSIKAYIDTGSEQNIIRRECFETLGDYQINPSSIALKALASHYGQGQPALATKGVVLTVHEGKAQLTSTEKEKAEDFIQNITLGEDETEAQEDVTVSPGEESEGLHQGETGYIPVSRYERNGAVVAIGNHVLKSGDSDGLKVRNLGHRPLQWKTGQVVARAVKMSVAKPKKLGEKIALKNYNGVPRSPTTTISPNQLKLYKKKIGWKIEKFREDFHDNVKPPSN</sequence>
<feature type="region of interest" description="Disordered" evidence="1">
    <location>
        <begin position="117"/>
        <end position="136"/>
    </location>
</feature>
<dbReference type="OrthoDB" id="6774958at2759"/>
<proteinExistence type="predicted"/>
<gene>
    <name evidence="2" type="ORF">CEUTPL_LOCUS8281</name>
</gene>
<dbReference type="EMBL" id="OU892280">
    <property type="protein sequence ID" value="CAG9767722.1"/>
    <property type="molecule type" value="Genomic_DNA"/>
</dbReference>
<keyword evidence="3" id="KW-1185">Reference proteome</keyword>